<dbReference type="EMBL" id="JAKROA010000002">
    <property type="protein sequence ID" value="KAL5110115.1"/>
    <property type="molecule type" value="Genomic_DNA"/>
</dbReference>
<dbReference type="SUPFAM" id="SSF48403">
    <property type="entry name" value="Ankyrin repeat"/>
    <property type="match status" value="1"/>
</dbReference>
<feature type="region of interest" description="Disordered" evidence="2">
    <location>
        <begin position="681"/>
        <end position="877"/>
    </location>
</feature>
<dbReference type="Gene3D" id="1.25.40.20">
    <property type="entry name" value="Ankyrin repeat-containing domain"/>
    <property type="match status" value="1"/>
</dbReference>
<feature type="compositionally biased region" description="Gly residues" evidence="2">
    <location>
        <begin position="788"/>
        <end position="801"/>
    </location>
</feature>
<feature type="compositionally biased region" description="Polar residues" evidence="2">
    <location>
        <begin position="94"/>
        <end position="109"/>
    </location>
</feature>
<evidence type="ECO:0000256" key="1">
    <source>
        <dbReference type="PROSITE-ProRule" id="PRU00023"/>
    </source>
</evidence>
<feature type="compositionally biased region" description="Basic and acidic residues" evidence="2">
    <location>
        <begin position="732"/>
        <end position="749"/>
    </location>
</feature>
<feature type="compositionally biased region" description="Polar residues" evidence="2">
    <location>
        <begin position="24"/>
        <end position="38"/>
    </location>
</feature>
<dbReference type="PROSITE" id="PS50088">
    <property type="entry name" value="ANK_REPEAT"/>
    <property type="match status" value="3"/>
</dbReference>
<feature type="repeat" description="ANK" evidence="1">
    <location>
        <begin position="243"/>
        <end position="275"/>
    </location>
</feature>
<evidence type="ECO:0000313" key="3">
    <source>
        <dbReference type="EMBL" id="KAL5110115.1"/>
    </source>
</evidence>
<evidence type="ECO:0000313" key="4">
    <source>
        <dbReference type="Proteomes" id="UP001651158"/>
    </source>
</evidence>
<feature type="region of interest" description="Disordered" evidence="2">
    <location>
        <begin position="349"/>
        <end position="381"/>
    </location>
</feature>
<sequence length="1113" mass="119862">MREEKRRRARDEELPAAKKKRDNSPTAHYSTSGASTSKSRGHIPVSERQQFALLKLMETKNSPSDRGVKQVWEVQDREVCESEKPPALPPPISKGQSAATLNATSTTGGATPGRYSSPYQESGHQAERSTGIHGHSHCHHSHGHSSSSSSSHHSVSRKSSSQQQHRSGSSESPLMRVSKKGDLLTLKMMVKEGADVNEQDANGRTALHESSLQNFLHVVSYLLKHNANPNLQAIPRSGNGAGTGDTPLHEAAREGHIRIIRALLRYGADPKICNNNGDRPTDLCPNEASQLLFKQSNQSRDYPVITNTPAASSIPVKKASIPSTSKSPPPSSEGHHQVRISFAEEQAGSGVGSCIKRRGSPDLSSSSPACGQGQQHSSKKDPYAFDDEEVELTSHPNQDNVIQAPANAAAATSSSPLQPHRFNTTFVPSGTTTVTAAVSSVHMNAASGDSLHSISSSVSPNAIVGGGGGGGPPLKLRFAMEAGHYTVMENQENPSEQAAVVVTSSTSVTATVPASTAMIAIDVPSMEEGMVITNSAELNQGLSMDANSKSESGEQKPSVLSEETADRDSDNGRSPKVPPLRIKLGNSTPPPSQSHSSSSLSLELAQNESSAPNSGDTTKEPTLGGERKQGFDDDTLTAATQLKQKSETPSELTVKEEGDGQGGNEVLKIEQEEIGLAVAADDEEKKSLDAVSISTPHQTKRGVGGGGGGKVVKVTSSSDSASLKRHAASESGDVRIKDMSEMKVEDASKTRSFRTLRSHTAAQREKEEREKNSDVAPLKKRKYRSKGSSGGSVTEGGGGEADAGKSTDHEDAGTTNEASSLRSSSTNDDTAVPGTAEEEVQSPSGEAIATSSCGHDQASKSVRVFDDPNKPSAVGWGENPYEKAAELNRGLSELIGKLVELQPKEPTGYQDYLLVTRDYLLAGNTPHLIIRRPCPPELPQALVDLFEEQEDERHSQALKHQSEREQLRLCAEQSVLRAQTRATIALANQPRPLSFCSVMALKGFTYLPPFKDPEHRDEESVRDRFKARTLIGWLQDIKDNFHLEKKKLLCRQLHEAESLMMVQKLDWEVKLKELHLYDHRTNIFDQIPSQHVPLIGVPSDFPLFVHDPIQRPS</sequence>
<feature type="compositionally biased region" description="Basic and acidic residues" evidence="2">
    <location>
        <begin position="74"/>
        <end position="84"/>
    </location>
</feature>
<feature type="compositionally biased region" description="Polar residues" evidence="2">
    <location>
        <begin position="362"/>
        <end position="376"/>
    </location>
</feature>
<feature type="region of interest" description="Disordered" evidence="2">
    <location>
        <begin position="299"/>
        <end position="336"/>
    </location>
</feature>
<feature type="compositionally biased region" description="Basic and acidic residues" evidence="2">
    <location>
        <begin position="802"/>
        <end position="812"/>
    </location>
</feature>
<keyword evidence="1" id="KW-0040">ANK repeat</keyword>
<dbReference type="PROSITE" id="PS50297">
    <property type="entry name" value="ANK_REP_REGION"/>
    <property type="match status" value="3"/>
</dbReference>
<feature type="compositionally biased region" description="Basic and acidic residues" evidence="2">
    <location>
        <begin position="1"/>
        <end position="16"/>
    </location>
</feature>
<feature type="repeat" description="ANK" evidence="1">
    <location>
        <begin position="169"/>
        <end position="201"/>
    </location>
</feature>
<accession>A0ABR4QKG8</accession>
<gene>
    <name evidence="3" type="ORF">TcWFU_003524</name>
</gene>
<feature type="repeat" description="ANK" evidence="1">
    <location>
        <begin position="202"/>
        <end position="234"/>
    </location>
</feature>
<feature type="compositionally biased region" description="Polar residues" evidence="2">
    <location>
        <begin position="813"/>
        <end position="829"/>
    </location>
</feature>
<feature type="compositionally biased region" description="Polar residues" evidence="2">
    <location>
        <begin position="841"/>
        <end position="854"/>
    </location>
</feature>
<feature type="region of interest" description="Disordered" evidence="2">
    <location>
        <begin position="544"/>
        <end position="666"/>
    </location>
</feature>
<feature type="compositionally biased region" description="Polar residues" evidence="2">
    <location>
        <begin position="299"/>
        <end position="311"/>
    </location>
</feature>
<dbReference type="InterPro" id="IPR053210">
    <property type="entry name" value="ANKRD12"/>
</dbReference>
<dbReference type="Proteomes" id="UP001651158">
    <property type="component" value="Unassembled WGS sequence"/>
</dbReference>
<dbReference type="InterPro" id="IPR036770">
    <property type="entry name" value="Ankyrin_rpt-contain_sf"/>
</dbReference>
<dbReference type="Pfam" id="PF12796">
    <property type="entry name" value="Ank_2"/>
    <property type="match status" value="1"/>
</dbReference>
<dbReference type="PANTHER" id="PTHR24149:SF14">
    <property type="entry name" value="ANKYRIN REPEAT DOMAIN 12"/>
    <property type="match status" value="1"/>
</dbReference>
<feature type="compositionally biased region" description="Basic and acidic residues" evidence="2">
    <location>
        <begin position="762"/>
        <end position="773"/>
    </location>
</feature>
<dbReference type="InterPro" id="IPR002110">
    <property type="entry name" value="Ankyrin_rpt"/>
</dbReference>
<keyword evidence="4" id="KW-1185">Reference proteome</keyword>
<reference evidence="3 4" key="1">
    <citation type="journal article" date="2022" name="Front. Cell. Infect. Microbiol.">
        <title>The Genomes of Two Strains of Taenia crassiceps the Animal Model for the Study of Human Cysticercosis.</title>
        <authorList>
            <person name="Bobes R.J."/>
            <person name="Estrada K."/>
            <person name="Rios-Valencia D.G."/>
            <person name="Calderon-Gallegos A."/>
            <person name="de la Torre P."/>
            <person name="Carrero J.C."/>
            <person name="Sanchez-Flores A."/>
            <person name="Laclette J.P."/>
        </authorList>
    </citation>
    <scope>NUCLEOTIDE SEQUENCE [LARGE SCALE GENOMIC DNA]</scope>
    <source>
        <strain evidence="3">WFUcys</strain>
    </source>
</reference>
<comment type="caution">
    <text evidence="3">The sequence shown here is derived from an EMBL/GenBank/DDBJ whole genome shotgun (WGS) entry which is preliminary data.</text>
</comment>
<feature type="compositionally biased region" description="Basic and acidic residues" evidence="2">
    <location>
        <begin position="564"/>
        <end position="573"/>
    </location>
</feature>
<feature type="compositionally biased region" description="Basic and acidic residues" evidence="2">
    <location>
        <begin position="644"/>
        <end position="658"/>
    </location>
</feature>
<proteinExistence type="predicted"/>
<feature type="compositionally biased region" description="Low complexity" evidence="2">
    <location>
        <begin position="144"/>
        <end position="172"/>
    </location>
</feature>
<protein>
    <submittedName>
        <fullName evidence="3">Ankyrin repeat domain-containing protein 11</fullName>
    </submittedName>
</protein>
<dbReference type="SMART" id="SM00248">
    <property type="entry name" value="ANK"/>
    <property type="match status" value="3"/>
</dbReference>
<dbReference type="PANTHER" id="PTHR24149">
    <property type="entry name" value="ANKYRIN REPEAT DOMAIN-CONTAINING PROTEIN 12"/>
    <property type="match status" value="1"/>
</dbReference>
<feature type="compositionally biased region" description="Low complexity" evidence="2">
    <location>
        <begin position="593"/>
        <end position="611"/>
    </location>
</feature>
<feature type="compositionally biased region" description="Basic residues" evidence="2">
    <location>
        <begin position="134"/>
        <end position="143"/>
    </location>
</feature>
<evidence type="ECO:0000256" key="2">
    <source>
        <dbReference type="SAM" id="MobiDB-lite"/>
    </source>
</evidence>
<name>A0ABR4QKG8_9CEST</name>
<feature type="region of interest" description="Disordered" evidence="2">
    <location>
        <begin position="1"/>
        <end position="178"/>
    </location>
</feature>
<organism evidence="3 4">
    <name type="scientific">Taenia crassiceps</name>
    <dbReference type="NCBI Taxonomy" id="6207"/>
    <lineage>
        <taxon>Eukaryota</taxon>
        <taxon>Metazoa</taxon>
        <taxon>Spiralia</taxon>
        <taxon>Lophotrochozoa</taxon>
        <taxon>Platyhelminthes</taxon>
        <taxon>Cestoda</taxon>
        <taxon>Eucestoda</taxon>
        <taxon>Cyclophyllidea</taxon>
        <taxon>Taeniidae</taxon>
        <taxon>Taenia</taxon>
    </lineage>
</organism>